<organism evidence="4 5">
    <name type="scientific">Actinacidiphila acididurans</name>
    <dbReference type="NCBI Taxonomy" id="2784346"/>
    <lineage>
        <taxon>Bacteria</taxon>
        <taxon>Bacillati</taxon>
        <taxon>Actinomycetota</taxon>
        <taxon>Actinomycetes</taxon>
        <taxon>Kitasatosporales</taxon>
        <taxon>Streptomycetaceae</taxon>
        <taxon>Actinacidiphila</taxon>
    </lineage>
</organism>
<dbReference type="Gene3D" id="1.10.10.1320">
    <property type="entry name" value="Anti-sigma factor, zinc-finger domain"/>
    <property type="match status" value="1"/>
</dbReference>
<keyword evidence="3" id="KW-0472">Membrane</keyword>
<keyword evidence="3" id="KW-0812">Transmembrane</keyword>
<evidence type="ECO:0000313" key="5">
    <source>
        <dbReference type="Proteomes" id="UP000749040"/>
    </source>
</evidence>
<comment type="caution">
    <text evidence="4">The sequence shown here is derived from an EMBL/GenBank/DDBJ whole genome shotgun (WGS) entry which is preliminary data.</text>
</comment>
<proteinExistence type="predicted"/>
<dbReference type="Proteomes" id="UP000749040">
    <property type="component" value="Unassembled WGS sequence"/>
</dbReference>
<accession>A0ABS2TXL8</accession>
<dbReference type="InterPro" id="IPR041916">
    <property type="entry name" value="Anti_sigma_zinc_sf"/>
</dbReference>
<evidence type="ECO:0000256" key="3">
    <source>
        <dbReference type="SAM" id="Phobius"/>
    </source>
</evidence>
<evidence type="ECO:0000313" key="4">
    <source>
        <dbReference type="EMBL" id="MBM9508097.1"/>
    </source>
</evidence>
<dbReference type="RefSeq" id="WP_205359972.1">
    <property type="nucleotide sequence ID" value="NZ_JADKYB010000016.1"/>
</dbReference>
<keyword evidence="1" id="KW-0805">Transcription regulation</keyword>
<name>A0ABS2TXL8_9ACTN</name>
<sequence>MAGPVNSPCRDVRPVLAECLLLGTPLPSAASRHLADCADCAREAAELTDVVRTLRRAVPVPPAAGFTPSEPVPVAPPPGLAHQVRTGVARARRARTRRRRVTVGAAVALAAAAAVLVPVTTGARPAPAPAAVAVTREGRMVPHTWGTEVPVLLTGLHPGRTYRLMTADASGHRLPGGSVQAPPDRAVRARIVTAMPRRAITALLVEDETGHVVARVPVTPPPASEPA</sequence>
<feature type="transmembrane region" description="Helical" evidence="3">
    <location>
        <begin position="101"/>
        <end position="119"/>
    </location>
</feature>
<keyword evidence="5" id="KW-1185">Reference proteome</keyword>
<evidence type="ECO:0000256" key="1">
    <source>
        <dbReference type="ARBA" id="ARBA00023015"/>
    </source>
</evidence>
<keyword evidence="3" id="KW-1133">Transmembrane helix</keyword>
<gene>
    <name evidence="4" type="ORF">ITX44_26800</name>
</gene>
<keyword evidence="2" id="KW-0804">Transcription</keyword>
<protein>
    <recommendedName>
        <fullName evidence="6">Zinc-finger domain-containing protein</fullName>
    </recommendedName>
</protein>
<reference evidence="4 5" key="1">
    <citation type="submission" date="2021-01" db="EMBL/GenBank/DDBJ databases">
        <title>Streptomyces acididurans sp. nov., isolated from a peat swamp forest soil.</title>
        <authorList>
            <person name="Chantavorakit T."/>
            <person name="Duangmal K."/>
        </authorList>
    </citation>
    <scope>NUCLEOTIDE SEQUENCE [LARGE SCALE GENOMIC DNA]</scope>
    <source>
        <strain evidence="4 5">KK5PA1</strain>
    </source>
</reference>
<evidence type="ECO:0000256" key="2">
    <source>
        <dbReference type="ARBA" id="ARBA00023163"/>
    </source>
</evidence>
<evidence type="ECO:0008006" key="6">
    <source>
        <dbReference type="Google" id="ProtNLM"/>
    </source>
</evidence>
<dbReference type="EMBL" id="JADKYB010000016">
    <property type="protein sequence ID" value="MBM9508097.1"/>
    <property type="molecule type" value="Genomic_DNA"/>
</dbReference>